<accession>A0A1I3RMV2</accession>
<dbReference type="GO" id="GO:0016740">
    <property type="term" value="F:transferase activity"/>
    <property type="evidence" value="ECO:0007669"/>
    <property type="project" value="UniProtKB-KW"/>
</dbReference>
<dbReference type="NCBIfam" id="NF040521">
    <property type="entry name" value="C45_proenzyme"/>
    <property type="match status" value="1"/>
</dbReference>
<dbReference type="RefSeq" id="WP_090679165.1">
    <property type="nucleotide sequence ID" value="NZ_FORU01000008.1"/>
</dbReference>
<gene>
    <name evidence="2" type="ORF">SAMN04487893_10892</name>
</gene>
<dbReference type="InterPro" id="IPR011990">
    <property type="entry name" value="TPR-like_helical_dom_sf"/>
</dbReference>
<keyword evidence="2" id="KW-0808">Transferase</keyword>
<dbReference type="InterPro" id="IPR047803">
    <property type="entry name" value="DCD1A/B-like"/>
</dbReference>
<dbReference type="PANTHER" id="PTHR35190:SF2">
    <property type="entry name" value="PROTEIN DCD1B"/>
    <property type="match status" value="1"/>
</dbReference>
<dbReference type="PANTHER" id="PTHR35190">
    <property type="entry name" value="PROTEIN DCD1B"/>
    <property type="match status" value="1"/>
</dbReference>
<dbReference type="OrthoDB" id="5480874at2"/>
<dbReference type="SUPFAM" id="SSF48452">
    <property type="entry name" value="TPR-like"/>
    <property type="match status" value="1"/>
</dbReference>
<evidence type="ECO:0000313" key="2">
    <source>
        <dbReference type="EMBL" id="SFJ47370.1"/>
    </source>
</evidence>
<evidence type="ECO:0000313" key="3">
    <source>
        <dbReference type="Proteomes" id="UP000243887"/>
    </source>
</evidence>
<name>A0A1I3RMV2_9FLAO</name>
<dbReference type="Pfam" id="PF03417">
    <property type="entry name" value="AAT"/>
    <property type="match status" value="1"/>
</dbReference>
<dbReference type="Gene3D" id="1.25.40.10">
    <property type="entry name" value="Tetratricopeptide repeat domain"/>
    <property type="match status" value="1"/>
</dbReference>
<dbReference type="EMBL" id="FORU01000008">
    <property type="protein sequence ID" value="SFJ47370.1"/>
    <property type="molecule type" value="Genomic_DNA"/>
</dbReference>
<dbReference type="InterPro" id="IPR047794">
    <property type="entry name" value="C45_proenzyme-like"/>
</dbReference>
<reference evidence="3" key="1">
    <citation type="submission" date="2016-10" db="EMBL/GenBank/DDBJ databases">
        <authorList>
            <person name="Varghese N."/>
            <person name="Submissions S."/>
        </authorList>
    </citation>
    <scope>NUCLEOTIDE SEQUENCE [LARGE SCALE GENOMIC DNA]</scope>
    <source>
        <strain evidence="3">DSM 26542</strain>
    </source>
</reference>
<dbReference type="STRING" id="1150112.SAMN04487893_10892"/>
<proteinExistence type="predicted"/>
<keyword evidence="3" id="KW-1185">Reference proteome</keyword>
<dbReference type="AlphaFoldDB" id="A0A1I3RMV2"/>
<organism evidence="2 3">
    <name type="scientific">Myroides guanonis</name>
    <dbReference type="NCBI Taxonomy" id="1150112"/>
    <lineage>
        <taxon>Bacteria</taxon>
        <taxon>Pseudomonadati</taxon>
        <taxon>Bacteroidota</taxon>
        <taxon>Flavobacteriia</taxon>
        <taxon>Flavobacteriales</taxon>
        <taxon>Flavobacteriaceae</taxon>
        <taxon>Myroides</taxon>
    </lineage>
</organism>
<dbReference type="Proteomes" id="UP000243887">
    <property type="component" value="Unassembled WGS sequence"/>
</dbReference>
<dbReference type="InterPro" id="IPR005079">
    <property type="entry name" value="Peptidase_C45_hydrolase"/>
</dbReference>
<evidence type="ECO:0000259" key="1">
    <source>
        <dbReference type="Pfam" id="PF03417"/>
    </source>
</evidence>
<protein>
    <submittedName>
        <fullName evidence="2">Acyl-coenzyme A:6-aminopenicillanic acid acyl-transferase</fullName>
    </submittedName>
</protein>
<dbReference type="Gene3D" id="3.60.60.10">
    <property type="entry name" value="Penicillin V Acylase, Chain A"/>
    <property type="match status" value="1"/>
</dbReference>
<feature type="domain" description="Peptidase C45 hydrolase" evidence="1">
    <location>
        <begin position="189"/>
        <end position="417"/>
    </location>
</feature>
<sequence length="559" mass="64047">MKSAYNKFFSLFLIFFLCLSCGVNKGLKVLPTVSVYDTLAPRVIKLTDSTSLSNNAFLLKNKQQLWELYVAGDPYQIGLKTGALTQNLYQKQETVFFSKVEEIVPGGFRQKMLIKMLKFYNRHLYRYIPEEYQTEILGISKYATNRFDYLGDAFNRNLYLHGAHDIGHAFQDLALVGCTSLAVWGENSEDGGLLIGRNFDFYAGDAFAENKVVSFVKPDIGNAFMSYSWPGMIGVVSGMNEKGLTVTLNAGKSTIPLKAKTPISIVAREILQYASNIEEAIAIAKDKEVFVSESLLIGSAEDKKAIIIEIAPHKMGVYEMPNSSSLICSNHFQSDAFADDKRNRKHIEESHSKYRWDKMNELLEEEEKLSPKKMVEILRNTEGLNNKKIGYGNEKALNQLLAHHGIVFQPEKRMVWVSSSPYQLGTFVAYDLNEIFKKPFDEPFSFSIDSLSIEKSPFLYTAAFLDYEKFRMEDRIIESAINKEEVLSTEVIKDYQYLNPEYWLVYYRAGVYFYNNKQYEEAEKQFKIALEKEVTTKVAVTKIEEYLKKISKKWKGNRL</sequence>